<evidence type="ECO:0000256" key="5">
    <source>
        <dbReference type="ARBA" id="ARBA00023034"/>
    </source>
</evidence>
<dbReference type="InterPro" id="IPR005331">
    <property type="entry name" value="Sulfotransferase"/>
</dbReference>
<keyword evidence="4" id="KW-1133">Transmembrane helix</keyword>
<evidence type="ECO:0000256" key="6">
    <source>
        <dbReference type="ARBA" id="ARBA00023136"/>
    </source>
</evidence>
<organism evidence="9 10">
    <name type="scientific">Tropicimonas aquimaris</name>
    <dbReference type="NCBI Taxonomy" id="914152"/>
    <lineage>
        <taxon>Bacteria</taxon>
        <taxon>Pseudomonadati</taxon>
        <taxon>Pseudomonadota</taxon>
        <taxon>Alphaproteobacteria</taxon>
        <taxon>Rhodobacterales</taxon>
        <taxon>Roseobacteraceae</taxon>
        <taxon>Tropicimonas</taxon>
    </lineage>
</organism>
<evidence type="ECO:0000256" key="3">
    <source>
        <dbReference type="ARBA" id="ARBA00022692"/>
    </source>
</evidence>
<gene>
    <name evidence="9" type="ORF">ACFQ2S_03165</name>
</gene>
<keyword evidence="5" id="KW-0333">Golgi apparatus</keyword>
<keyword evidence="2" id="KW-0808">Transferase</keyword>
<dbReference type="EMBL" id="JBHTJT010000006">
    <property type="protein sequence ID" value="MFD0978642.1"/>
    <property type="molecule type" value="Genomic_DNA"/>
</dbReference>
<dbReference type="Gene3D" id="3.40.50.300">
    <property type="entry name" value="P-loop containing nucleotide triphosphate hydrolases"/>
    <property type="match status" value="1"/>
</dbReference>
<dbReference type="Proteomes" id="UP001597108">
    <property type="component" value="Unassembled WGS sequence"/>
</dbReference>
<keyword evidence="7" id="KW-0325">Glycoprotein</keyword>
<evidence type="ECO:0000256" key="8">
    <source>
        <dbReference type="SAM" id="MobiDB-lite"/>
    </source>
</evidence>
<name>A0ABW3IKK4_9RHOB</name>
<accession>A0ABW3IKK4</accession>
<evidence type="ECO:0000256" key="4">
    <source>
        <dbReference type="ARBA" id="ARBA00022989"/>
    </source>
</evidence>
<protein>
    <submittedName>
        <fullName evidence="9">Sulfotransferase family 2 domain-containing protein</fullName>
    </submittedName>
</protein>
<evidence type="ECO:0000313" key="10">
    <source>
        <dbReference type="Proteomes" id="UP001597108"/>
    </source>
</evidence>
<dbReference type="Pfam" id="PF03567">
    <property type="entry name" value="Sulfotransfer_2"/>
    <property type="match status" value="1"/>
</dbReference>
<dbReference type="InterPro" id="IPR027417">
    <property type="entry name" value="P-loop_NTPase"/>
</dbReference>
<dbReference type="SUPFAM" id="SSF52540">
    <property type="entry name" value="P-loop containing nucleoside triphosphate hydrolases"/>
    <property type="match status" value="1"/>
</dbReference>
<dbReference type="InterPro" id="IPR018011">
    <property type="entry name" value="Carb_sulfotrans_8-10"/>
</dbReference>
<keyword evidence="3" id="KW-0812">Transmembrane</keyword>
<dbReference type="PANTHER" id="PTHR12137">
    <property type="entry name" value="CARBOHYDRATE SULFOTRANSFERASE"/>
    <property type="match status" value="1"/>
</dbReference>
<proteinExistence type="predicted"/>
<reference evidence="10" key="1">
    <citation type="journal article" date="2019" name="Int. J. Syst. Evol. Microbiol.">
        <title>The Global Catalogue of Microorganisms (GCM) 10K type strain sequencing project: providing services to taxonomists for standard genome sequencing and annotation.</title>
        <authorList>
            <consortium name="The Broad Institute Genomics Platform"/>
            <consortium name="The Broad Institute Genome Sequencing Center for Infectious Disease"/>
            <person name="Wu L."/>
            <person name="Ma J."/>
        </authorList>
    </citation>
    <scope>NUCLEOTIDE SEQUENCE [LARGE SCALE GENOMIC DNA]</scope>
    <source>
        <strain evidence="10">CCUG 60524</strain>
    </source>
</reference>
<evidence type="ECO:0000256" key="2">
    <source>
        <dbReference type="ARBA" id="ARBA00022679"/>
    </source>
</evidence>
<evidence type="ECO:0000256" key="1">
    <source>
        <dbReference type="ARBA" id="ARBA00004323"/>
    </source>
</evidence>
<keyword evidence="10" id="KW-1185">Reference proteome</keyword>
<keyword evidence="6" id="KW-0472">Membrane</keyword>
<comment type="subcellular location">
    <subcellularLocation>
        <location evidence="1">Golgi apparatus membrane</location>
        <topology evidence="1">Single-pass type II membrane protein</topology>
    </subcellularLocation>
</comment>
<evidence type="ECO:0000256" key="7">
    <source>
        <dbReference type="ARBA" id="ARBA00023180"/>
    </source>
</evidence>
<comment type="caution">
    <text evidence="9">The sequence shown here is derived from an EMBL/GenBank/DDBJ whole genome shotgun (WGS) entry which is preliminary data.</text>
</comment>
<evidence type="ECO:0000313" key="9">
    <source>
        <dbReference type="EMBL" id="MFD0978642.1"/>
    </source>
</evidence>
<sequence>MDGSDAMAAARGVGQGSEDGRHAARMNGMPRRLMAALPPEIHRAYYRLRDPGYYGKLQSLRTRKISPDYPVTLAPMIARRAVFVHIPKCAGLSVTNALFGCRGGGHLPITAYRLALTGREYREFFKFTFVRNPWDRVHSAYRFLRAGGLVPEDAARAERSIAPYPDFDAFVRGFIDGGDIWSALHFRPQYAFVCMTGRSAPAVDFVGRYERLDDDYRHVCARLGVEAPLARMNPTGGSEGDYRRAYSDATAEIVARAYARDVELFGYSFDGGAS</sequence>
<dbReference type="RefSeq" id="WP_386072641.1">
    <property type="nucleotide sequence ID" value="NZ_JBHTJT010000006.1"/>
</dbReference>
<feature type="region of interest" description="Disordered" evidence="8">
    <location>
        <begin position="1"/>
        <end position="23"/>
    </location>
</feature>
<dbReference type="PANTHER" id="PTHR12137:SF54">
    <property type="entry name" value="CARBOHYDRATE SULFOTRANSFERASE"/>
    <property type="match status" value="1"/>
</dbReference>